<dbReference type="InterPro" id="IPR024654">
    <property type="entry name" value="Calcineurin-like_PHP_lpxH"/>
</dbReference>
<evidence type="ECO:0000256" key="1">
    <source>
        <dbReference type="ARBA" id="ARBA00008950"/>
    </source>
</evidence>
<comment type="cofactor">
    <cofactor evidence="2">
        <name>a divalent metal cation</name>
        <dbReference type="ChEBI" id="CHEBI:60240"/>
    </cofactor>
</comment>
<dbReference type="EMBL" id="BGOW01000013">
    <property type="protein sequence ID" value="GBL45543.1"/>
    <property type="molecule type" value="Genomic_DNA"/>
</dbReference>
<dbReference type="NCBIfam" id="TIGR00040">
    <property type="entry name" value="yfcE"/>
    <property type="match status" value="1"/>
</dbReference>
<keyword evidence="2" id="KW-0479">Metal-binding</keyword>
<dbReference type="AlphaFoldDB" id="A0A401JD22"/>
<dbReference type="PANTHER" id="PTHR43165">
    <property type="entry name" value="METALLOPHOSPHOESTERASE"/>
    <property type="match status" value="1"/>
</dbReference>
<sequence>MKICIISDSHDNRRLMALAVEDALSRGAEAVLHCGDVVAPTTLRALQKFALPVHVIHGNNTGDMFNLSRLGAEEGSVIRYHGQDAEIELGGRKIFIVHYPHYARAMACTGDYDLVCCGHDHRAEIRHVDNVSGSQSLMLNPGTVGGVGAPPTYIMGDLETMQFEVCDVPAAPSELTNLTRVASHTSESGG</sequence>
<dbReference type="InterPro" id="IPR000979">
    <property type="entry name" value="Phosphodiesterase_MJ0936/Vps29"/>
</dbReference>
<evidence type="ECO:0000256" key="2">
    <source>
        <dbReference type="RuleBase" id="RU362039"/>
    </source>
</evidence>
<evidence type="ECO:0000313" key="5">
    <source>
        <dbReference type="Proteomes" id="UP000286806"/>
    </source>
</evidence>
<gene>
    <name evidence="4" type="ORF">SFMTTN_1353</name>
</gene>
<dbReference type="Proteomes" id="UP000286806">
    <property type="component" value="Unassembled WGS sequence"/>
</dbReference>
<reference evidence="4 5" key="1">
    <citation type="journal article" date="2019" name="Front. Microbiol.">
        <title>Genomes of Neutrophilic Sulfur-Oxidizing Chemolithoautotrophs Representing 9 Proteobacterial Species From 8 Genera.</title>
        <authorList>
            <person name="Watanabe T."/>
            <person name="Kojima H."/>
            <person name="Umezawa K."/>
            <person name="Hori C."/>
            <person name="Takasuka T.E."/>
            <person name="Kato Y."/>
            <person name="Fukui M."/>
        </authorList>
    </citation>
    <scope>NUCLEOTIDE SEQUENCE [LARGE SCALE GENOMIC DNA]</scope>
    <source>
        <strain evidence="4 5">TTN</strain>
    </source>
</reference>
<dbReference type="GO" id="GO:0046872">
    <property type="term" value="F:metal ion binding"/>
    <property type="evidence" value="ECO:0007669"/>
    <property type="project" value="UniProtKB-KW"/>
</dbReference>
<comment type="caution">
    <text evidence="4">The sequence shown here is derived from an EMBL/GenBank/DDBJ whole genome shotgun (WGS) entry which is preliminary data.</text>
</comment>
<dbReference type="InterPro" id="IPR053193">
    <property type="entry name" value="MetalloPDE_YfcE-like"/>
</dbReference>
<dbReference type="Pfam" id="PF12850">
    <property type="entry name" value="Metallophos_2"/>
    <property type="match status" value="1"/>
</dbReference>
<keyword evidence="5" id="KW-1185">Reference proteome</keyword>
<dbReference type="RefSeq" id="WP_124704363.1">
    <property type="nucleotide sequence ID" value="NZ_BGOW01000013.1"/>
</dbReference>
<evidence type="ECO:0000313" key="4">
    <source>
        <dbReference type="EMBL" id="GBL45543.1"/>
    </source>
</evidence>
<dbReference type="EC" id="3.1.4.-" evidence="2"/>
<protein>
    <recommendedName>
        <fullName evidence="2">Phosphoesterase</fullName>
        <ecNumber evidence="2">3.1.4.-</ecNumber>
    </recommendedName>
</protein>
<dbReference type="InterPro" id="IPR029052">
    <property type="entry name" value="Metallo-depent_PP-like"/>
</dbReference>
<feature type="domain" description="Calcineurin-like phosphoesterase" evidence="3">
    <location>
        <begin position="1"/>
        <end position="160"/>
    </location>
</feature>
<dbReference type="OrthoDB" id="9785951at2"/>
<accession>A0A401JD22</accession>
<dbReference type="SUPFAM" id="SSF56300">
    <property type="entry name" value="Metallo-dependent phosphatases"/>
    <property type="match status" value="1"/>
</dbReference>
<dbReference type="Gene3D" id="3.60.21.10">
    <property type="match status" value="1"/>
</dbReference>
<evidence type="ECO:0000259" key="3">
    <source>
        <dbReference type="Pfam" id="PF12850"/>
    </source>
</evidence>
<name>A0A401JD22_9PROT</name>
<organism evidence="4 5">
    <name type="scientific">Sulfuriferula multivorans</name>
    <dbReference type="NCBI Taxonomy" id="1559896"/>
    <lineage>
        <taxon>Bacteria</taxon>
        <taxon>Pseudomonadati</taxon>
        <taxon>Pseudomonadota</taxon>
        <taxon>Betaproteobacteria</taxon>
        <taxon>Nitrosomonadales</taxon>
        <taxon>Sulfuricellaceae</taxon>
        <taxon>Sulfuriferula</taxon>
    </lineage>
</organism>
<comment type="similarity">
    <text evidence="1 2">Belongs to the metallophosphoesterase superfamily. YfcE family.</text>
</comment>
<proteinExistence type="inferred from homology"/>
<dbReference type="PANTHER" id="PTHR43165:SF1">
    <property type="entry name" value="PHOSPHODIESTERASE MJ0936"/>
    <property type="match status" value="1"/>
</dbReference>
<dbReference type="GO" id="GO:0016787">
    <property type="term" value="F:hydrolase activity"/>
    <property type="evidence" value="ECO:0007669"/>
    <property type="project" value="UniProtKB-UniRule"/>
</dbReference>